<gene>
    <name evidence="1" type="ORF">HDF13_001721</name>
</gene>
<comment type="caution">
    <text evidence="1">The sequence shown here is derived from an EMBL/GenBank/DDBJ whole genome shotgun (WGS) entry which is preliminary data.</text>
</comment>
<organism evidence="1 2">
    <name type="scientific">Tunturiibacter gelidiferens</name>
    <dbReference type="NCBI Taxonomy" id="3069689"/>
    <lineage>
        <taxon>Bacteria</taxon>
        <taxon>Pseudomonadati</taxon>
        <taxon>Acidobacteriota</taxon>
        <taxon>Terriglobia</taxon>
        <taxon>Terriglobales</taxon>
        <taxon>Acidobacteriaceae</taxon>
        <taxon>Tunturiibacter</taxon>
    </lineage>
</organism>
<sequence length="97" mass="11880">MPQREYHFYVYILASRSRTLYTGFTNYILLRIKQHREKRPLTHTAKYNIGRLVYYEHFTYVLNAIAREKELKDWNRAKKIALIEQENPTWEDLAADW</sequence>
<reference evidence="1" key="1">
    <citation type="submission" date="2020-08" db="EMBL/GenBank/DDBJ databases">
        <title>Genomic Encyclopedia of Type Strains, Phase IV (KMG-V): Genome sequencing to study the core and pangenomes of soil and plant-associated prokaryotes.</title>
        <authorList>
            <person name="Whitman W."/>
        </authorList>
    </citation>
    <scope>NUCLEOTIDE SEQUENCE</scope>
    <source>
        <strain evidence="1">M8UP15</strain>
    </source>
</reference>
<protein>
    <submittedName>
        <fullName evidence="1">Endonuclease</fullName>
    </submittedName>
</protein>
<name>A0ACC5NXV8_9BACT</name>
<accession>A0ACC5NXV8</accession>
<evidence type="ECO:0000313" key="1">
    <source>
        <dbReference type="EMBL" id="MBB5339388.1"/>
    </source>
</evidence>
<proteinExistence type="predicted"/>
<keyword evidence="2" id="KW-1185">Reference proteome</keyword>
<keyword evidence="1" id="KW-0255">Endonuclease</keyword>
<keyword evidence="1" id="KW-0378">Hydrolase</keyword>
<dbReference type="EMBL" id="JACHEA010000001">
    <property type="protein sequence ID" value="MBB5339388.1"/>
    <property type="molecule type" value="Genomic_DNA"/>
</dbReference>
<evidence type="ECO:0000313" key="2">
    <source>
        <dbReference type="Proteomes" id="UP000569005"/>
    </source>
</evidence>
<dbReference type="Proteomes" id="UP000569005">
    <property type="component" value="Unassembled WGS sequence"/>
</dbReference>
<keyword evidence="1" id="KW-0540">Nuclease</keyword>